<evidence type="ECO:0000313" key="2">
    <source>
        <dbReference type="EMBL" id="KKT36430.1"/>
    </source>
</evidence>
<feature type="transmembrane region" description="Helical" evidence="1">
    <location>
        <begin position="48"/>
        <end position="67"/>
    </location>
</feature>
<feature type="transmembrane region" description="Helical" evidence="1">
    <location>
        <begin position="12"/>
        <end position="36"/>
    </location>
</feature>
<evidence type="ECO:0000313" key="3">
    <source>
        <dbReference type="Proteomes" id="UP000034069"/>
    </source>
</evidence>
<accession>A0A0G1GPG7</accession>
<comment type="caution">
    <text evidence="2">The sequence shown here is derived from an EMBL/GenBank/DDBJ whole genome shotgun (WGS) entry which is preliminary data.</text>
</comment>
<feature type="transmembrane region" description="Helical" evidence="1">
    <location>
        <begin position="73"/>
        <end position="96"/>
    </location>
</feature>
<name>A0A0G1GPG7_9BACT</name>
<protein>
    <submittedName>
        <fullName evidence="2">Uncharacterized protein</fullName>
    </submittedName>
</protein>
<keyword evidence="1" id="KW-1133">Transmembrane helix</keyword>
<organism evidence="2 3">
    <name type="scientific">Candidatus Collierbacteria bacterium GW2011_GWA1_44_12</name>
    <dbReference type="NCBI Taxonomy" id="1618376"/>
    <lineage>
        <taxon>Bacteria</taxon>
        <taxon>Candidatus Collieribacteriota</taxon>
    </lineage>
</organism>
<reference evidence="2 3" key="1">
    <citation type="journal article" date="2015" name="Nature">
        <title>rRNA introns, odd ribosomes, and small enigmatic genomes across a large radiation of phyla.</title>
        <authorList>
            <person name="Brown C.T."/>
            <person name="Hug L.A."/>
            <person name="Thomas B.C."/>
            <person name="Sharon I."/>
            <person name="Castelle C.J."/>
            <person name="Singh A."/>
            <person name="Wilkins M.J."/>
            <person name="Williams K.H."/>
            <person name="Banfield J.F."/>
        </authorList>
    </citation>
    <scope>NUCLEOTIDE SEQUENCE [LARGE SCALE GENOMIC DNA]</scope>
</reference>
<gene>
    <name evidence="2" type="ORF">UW23_C0001G0040</name>
</gene>
<dbReference type="EMBL" id="LCHN01000001">
    <property type="protein sequence ID" value="KKT36430.1"/>
    <property type="molecule type" value="Genomic_DNA"/>
</dbReference>
<evidence type="ECO:0000256" key="1">
    <source>
        <dbReference type="SAM" id="Phobius"/>
    </source>
</evidence>
<dbReference type="AlphaFoldDB" id="A0A0G1GPG7"/>
<proteinExistence type="predicted"/>
<keyword evidence="1" id="KW-0812">Transmembrane</keyword>
<keyword evidence="1" id="KW-0472">Membrane</keyword>
<sequence length="109" mass="11872">MRTVFSATLMAVGAVLWFTAWGWISALAVFGGMNFFGILTKQVREGSGAFYIVGLVTILLMVVFYVGAPVAAWLVWGHLEGIAYAMISIIGLVFLVRDANQIQPESIEN</sequence>
<dbReference type="Proteomes" id="UP000034069">
    <property type="component" value="Unassembled WGS sequence"/>
</dbReference>